<dbReference type="GeneTree" id="ENSGT00940000180021"/>
<dbReference type="GO" id="GO:0016671">
    <property type="term" value="F:oxidoreductase activity, acting on a sulfur group of donors, disulfide as acceptor"/>
    <property type="evidence" value="ECO:0007669"/>
    <property type="project" value="TreeGrafter"/>
</dbReference>
<dbReference type="Pfam" id="PF00085">
    <property type="entry name" value="Thioredoxin"/>
    <property type="match status" value="1"/>
</dbReference>
<dbReference type="InterPro" id="IPR036249">
    <property type="entry name" value="Thioredoxin-like_sf"/>
</dbReference>
<proteinExistence type="predicted"/>
<dbReference type="SUPFAM" id="SSF52833">
    <property type="entry name" value="Thioredoxin-like"/>
    <property type="match status" value="1"/>
</dbReference>
<sequence>MLTFLHLCVHSYLPRASVDLSPNSYRSQVLSGQDHWVVDFYAPWCGPCQHFAPEFEVMARVTTAASVTTVT</sequence>
<dbReference type="GO" id="GO:0015035">
    <property type="term" value="F:protein-disulfide reductase activity"/>
    <property type="evidence" value="ECO:0007669"/>
    <property type="project" value="TreeGrafter"/>
</dbReference>
<dbReference type="PANTHER" id="PTHR44340:SF1">
    <property type="entry name" value="DNAJ HOMOLOG SUBFAMILY C MEMBER 10"/>
    <property type="match status" value="1"/>
</dbReference>
<dbReference type="PROSITE" id="PS00194">
    <property type="entry name" value="THIOREDOXIN_1"/>
    <property type="match status" value="1"/>
</dbReference>
<dbReference type="PANTHER" id="PTHR44340">
    <property type="entry name" value="DNAJ HOMOLOG SUBFAMILY C MEMBER 10"/>
    <property type="match status" value="1"/>
</dbReference>
<dbReference type="AlphaFoldDB" id="A0A3P8UHE6"/>
<accession>A0A3P8UHE6</accession>
<evidence type="ECO:0000313" key="2">
    <source>
        <dbReference type="Ensembl" id="ENSCSEP00000001254.1"/>
    </source>
</evidence>
<protein>
    <recommendedName>
        <fullName evidence="1">Thioredoxin domain-containing protein</fullName>
    </recommendedName>
</protein>
<dbReference type="Proteomes" id="UP000265120">
    <property type="component" value="Chromosome 16"/>
</dbReference>
<keyword evidence="3" id="KW-1185">Reference proteome</keyword>
<dbReference type="InterPro" id="IPR017937">
    <property type="entry name" value="Thioredoxin_CS"/>
</dbReference>
<dbReference type="GO" id="GO:0051787">
    <property type="term" value="F:misfolded protein binding"/>
    <property type="evidence" value="ECO:0007669"/>
    <property type="project" value="TreeGrafter"/>
</dbReference>
<feature type="domain" description="Thioredoxin" evidence="1">
    <location>
        <begin position="19"/>
        <end position="63"/>
    </location>
</feature>
<reference evidence="2" key="3">
    <citation type="submission" date="2025-09" db="UniProtKB">
        <authorList>
            <consortium name="Ensembl"/>
        </authorList>
    </citation>
    <scope>IDENTIFICATION</scope>
</reference>
<dbReference type="GO" id="GO:0036498">
    <property type="term" value="P:IRE1-mediated unfolded protein response"/>
    <property type="evidence" value="ECO:0007669"/>
    <property type="project" value="TreeGrafter"/>
</dbReference>
<dbReference type="InParanoid" id="A0A3P8UHE6"/>
<dbReference type="Gene3D" id="3.40.30.10">
    <property type="entry name" value="Glutaredoxin"/>
    <property type="match status" value="1"/>
</dbReference>
<dbReference type="InterPro" id="IPR013766">
    <property type="entry name" value="Thioredoxin_domain"/>
</dbReference>
<dbReference type="Ensembl" id="ENSCSET00000001283.1">
    <property type="protein sequence ID" value="ENSCSEP00000001254.1"/>
    <property type="gene ID" value="ENSCSEG00000000871.1"/>
</dbReference>
<dbReference type="GO" id="GO:0005788">
    <property type="term" value="C:endoplasmic reticulum lumen"/>
    <property type="evidence" value="ECO:0007669"/>
    <property type="project" value="TreeGrafter"/>
</dbReference>
<dbReference type="STRING" id="244447.ENSCSEP00000001254"/>
<reference evidence="2" key="2">
    <citation type="submission" date="2025-08" db="UniProtKB">
        <authorList>
            <consortium name="Ensembl"/>
        </authorList>
    </citation>
    <scope>IDENTIFICATION</scope>
</reference>
<reference evidence="2 3" key="1">
    <citation type="journal article" date="2014" name="Nat. Genet.">
        <title>Whole-genome sequence of a flatfish provides insights into ZW sex chromosome evolution and adaptation to a benthic lifestyle.</title>
        <authorList>
            <person name="Chen S."/>
            <person name="Zhang G."/>
            <person name="Shao C."/>
            <person name="Huang Q."/>
            <person name="Liu G."/>
            <person name="Zhang P."/>
            <person name="Song W."/>
            <person name="An N."/>
            <person name="Chalopin D."/>
            <person name="Volff J.N."/>
            <person name="Hong Y."/>
            <person name="Li Q."/>
            <person name="Sha Z."/>
            <person name="Zhou H."/>
            <person name="Xie M."/>
            <person name="Yu Q."/>
            <person name="Liu Y."/>
            <person name="Xiang H."/>
            <person name="Wang N."/>
            <person name="Wu K."/>
            <person name="Yang C."/>
            <person name="Zhou Q."/>
            <person name="Liao X."/>
            <person name="Yang L."/>
            <person name="Hu Q."/>
            <person name="Zhang J."/>
            <person name="Meng L."/>
            <person name="Jin L."/>
            <person name="Tian Y."/>
            <person name="Lian J."/>
            <person name="Yang J."/>
            <person name="Miao G."/>
            <person name="Liu S."/>
            <person name="Liang Z."/>
            <person name="Yan F."/>
            <person name="Li Y."/>
            <person name="Sun B."/>
            <person name="Zhang H."/>
            <person name="Zhang J."/>
            <person name="Zhu Y."/>
            <person name="Du M."/>
            <person name="Zhao Y."/>
            <person name="Schartl M."/>
            <person name="Tang Q."/>
            <person name="Wang J."/>
        </authorList>
    </citation>
    <scope>NUCLEOTIDE SEQUENCE</scope>
</reference>
<dbReference type="InterPro" id="IPR052460">
    <property type="entry name" value="ER_disulfide_reductase"/>
</dbReference>
<evidence type="ECO:0000313" key="3">
    <source>
        <dbReference type="Proteomes" id="UP000265120"/>
    </source>
</evidence>
<name>A0A3P8UHE6_CYNSE</name>
<organism evidence="2 3">
    <name type="scientific">Cynoglossus semilaevis</name>
    <name type="common">Tongue sole</name>
    <dbReference type="NCBI Taxonomy" id="244447"/>
    <lineage>
        <taxon>Eukaryota</taxon>
        <taxon>Metazoa</taxon>
        <taxon>Chordata</taxon>
        <taxon>Craniata</taxon>
        <taxon>Vertebrata</taxon>
        <taxon>Euteleostomi</taxon>
        <taxon>Actinopterygii</taxon>
        <taxon>Neopterygii</taxon>
        <taxon>Teleostei</taxon>
        <taxon>Neoteleostei</taxon>
        <taxon>Acanthomorphata</taxon>
        <taxon>Carangaria</taxon>
        <taxon>Pleuronectiformes</taxon>
        <taxon>Pleuronectoidei</taxon>
        <taxon>Cynoglossidae</taxon>
        <taxon>Cynoglossinae</taxon>
        <taxon>Cynoglossus</taxon>
    </lineage>
</organism>
<evidence type="ECO:0000259" key="1">
    <source>
        <dbReference type="Pfam" id="PF00085"/>
    </source>
</evidence>